<comment type="caution">
    <text evidence="2">The sequence shown here is derived from an EMBL/GenBank/DDBJ whole genome shotgun (WGS) entry which is preliminary data.</text>
</comment>
<keyword evidence="3" id="KW-1185">Reference proteome</keyword>
<reference evidence="2 3" key="1">
    <citation type="submission" date="2015-12" db="EMBL/GenBank/DDBJ databases">
        <title>Genome sequence of Oceanibaculum pacificum MCCC 1A02656.</title>
        <authorList>
            <person name="Lu L."/>
            <person name="Lai Q."/>
            <person name="Shao Z."/>
            <person name="Qian P."/>
        </authorList>
    </citation>
    <scope>NUCLEOTIDE SEQUENCE [LARGE SCALE GENOMIC DNA]</scope>
    <source>
        <strain evidence="2 3">MCCC 1A02656</strain>
    </source>
</reference>
<dbReference type="Gene3D" id="3.40.50.12780">
    <property type="entry name" value="N-terminal domain of ligase-like"/>
    <property type="match status" value="1"/>
</dbReference>
<gene>
    <name evidence="2" type="ORF">AUP43_15465</name>
</gene>
<dbReference type="PANTHER" id="PTHR43845">
    <property type="entry name" value="BLR5969 PROTEIN"/>
    <property type="match status" value="1"/>
</dbReference>
<feature type="domain" description="AMP-dependent synthetase/ligase" evidence="1">
    <location>
        <begin position="124"/>
        <end position="277"/>
    </location>
</feature>
<dbReference type="Pfam" id="PF00501">
    <property type="entry name" value="AMP-binding"/>
    <property type="match status" value="1"/>
</dbReference>
<proteinExistence type="predicted"/>
<dbReference type="InterPro" id="IPR000873">
    <property type="entry name" value="AMP-dep_synth/lig_dom"/>
</dbReference>
<dbReference type="EMBL" id="LPXN01000004">
    <property type="protein sequence ID" value="KZD12707.1"/>
    <property type="molecule type" value="Genomic_DNA"/>
</dbReference>
<dbReference type="STRING" id="580166.AUP43_15465"/>
<dbReference type="InterPro" id="IPR045851">
    <property type="entry name" value="AMP-bd_C_sf"/>
</dbReference>
<name>A0A154WGR9_9PROT</name>
<dbReference type="OrthoDB" id="580775at2"/>
<protein>
    <submittedName>
        <fullName evidence="2">AMP-dependent synthetase</fullName>
    </submittedName>
</protein>
<accession>A0A154WGR9</accession>
<evidence type="ECO:0000313" key="2">
    <source>
        <dbReference type="EMBL" id="KZD12707.1"/>
    </source>
</evidence>
<evidence type="ECO:0000259" key="1">
    <source>
        <dbReference type="Pfam" id="PF00501"/>
    </source>
</evidence>
<evidence type="ECO:0000313" key="3">
    <source>
        <dbReference type="Proteomes" id="UP000076400"/>
    </source>
</evidence>
<dbReference type="SUPFAM" id="SSF56801">
    <property type="entry name" value="Acetyl-CoA synthetase-like"/>
    <property type="match status" value="1"/>
</dbReference>
<dbReference type="AlphaFoldDB" id="A0A154WGR9"/>
<dbReference type="RefSeq" id="WP_067551508.1">
    <property type="nucleotide sequence ID" value="NZ_LPXN01000004.1"/>
</dbReference>
<dbReference type="PANTHER" id="PTHR43845:SF1">
    <property type="entry name" value="BLR5969 PROTEIN"/>
    <property type="match status" value="1"/>
</dbReference>
<organism evidence="2 3">
    <name type="scientific">Oceanibaculum pacificum</name>
    <dbReference type="NCBI Taxonomy" id="580166"/>
    <lineage>
        <taxon>Bacteria</taxon>
        <taxon>Pseudomonadati</taxon>
        <taxon>Pseudomonadota</taxon>
        <taxon>Alphaproteobacteria</taxon>
        <taxon>Rhodospirillales</taxon>
        <taxon>Oceanibaculaceae</taxon>
        <taxon>Oceanibaculum</taxon>
    </lineage>
</organism>
<dbReference type="Proteomes" id="UP000076400">
    <property type="component" value="Unassembled WGS sequence"/>
</dbReference>
<sequence>MAVESYDALERRDPEAREADLLARLPGQIVHAQLNSGYFGQLLKGIESTEIDSRKALAALPVTRKGDLIELQKKALPFGRLTATPPGGLARIFMSPGPIYDPEGHGKDYWRFGRALFAAGFRKGDILHNCFAYHFTPAGAMIETAAHAIGCAVVPAGTGQTELQLRAIADIKPNGYAGTPSFLKILFEKAAEAGVDISCLSKAMVSGEALPPSLRADLTGHGCDVVQSYATADLGLVAYESQAREGMILDEGVIVEIVRPGTGDPLPDGEVGEIVVTTLNSDYPLIRFGTGDMSAILPGLSPCGRTNRRIKGWMGRADQTTKVKGMFVHPAQIAELAKRFPDLGRLRLVVSGETGQDSMLLKAESADQDSALAGKVAETLQALTKLRGTVDLVPPGSLPNDGKLIEDARSYR</sequence>
<dbReference type="InterPro" id="IPR042099">
    <property type="entry name" value="ANL_N_sf"/>
</dbReference>
<dbReference type="Gene3D" id="3.30.300.30">
    <property type="match status" value="1"/>
</dbReference>